<dbReference type="STRING" id="334426.A0A0R3PFP0"/>
<dbReference type="GO" id="GO:0004531">
    <property type="term" value="F:deoxyribonuclease II activity"/>
    <property type="evidence" value="ECO:0007669"/>
    <property type="project" value="InterPro"/>
</dbReference>
<evidence type="ECO:0000313" key="4">
    <source>
        <dbReference type="Proteomes" id="UP000267027"/>
    </source>
</evidence>
<dbReference type="CDD" id="cd09120">
    <property type="entry name" value="PLDc_DNaseII_1"/>
    <property type="match status" value="1"/>
</dbReference>
<dbReference type="OrthoDB" id="10261598at2759"/>
<dbReference type="InterPro" id="IPR004947">
    <property type="entry name" value="DNase_II"/>
</dbReference>
<dbReference type="OMA" id="ANIDVWN"/>
<protein>
    <submittedName>
        <fullName evidence="5">Deoxyribonuclease II</fullName>
    </submittedName>
</protein>
<name>A0A0R3PFP0_ANGCS</name>
<dbReference type="CDD" id="cd09121">
    <property type="entry name" value="PLDc_DNaseII_2"/>
    <property type="match status" value="1"/>
</dbReference>
<proteinExistence type="inferred from homology"/>
<dbReference type="PANTHER" id="PTHR10858:SF30">
    <property type="entry name" value="CELL-DEATH-RELATED NUCLEASE 7"/>
    <property type="match status" value="1"/>
</dbReference>
<evidence type="ECO:0000256" key="2">
    <source>
        <dbReference type="ARBA" id="ARBA00022801"/>
    </source>
</evidence>
<dbReference type="GO" id="GO:0006309">
    <property type="term" value="P:apoptotic DNA fragmentation"/>
    <property type="evidence" value="ECO:0007669"/>
    <property type="project" value="TreeGrafter"/>
</dbReference>
<reference evidence="5" key="1">
    <citation type="submission" date="2017-02" db="UniProtKB">
        <authorList>
            <consortium name="WormBaseParasite"/>
        </authorList>
    </citation>
    <scope>IDENTIFICATION</scope>
</reference>
<evidence type="ECO:0000256" key="1">
    <source>
        <dbReference type="ARBA" id="ARBA00007527"/>
    </source>
</evidence>
<comment type="similarity">
    <text evidence="1">Belongs to the DNase II family.</text>
</comment>
<accession>A0A0R3PFP0</accession>
<gene>
    <name evidence="3" type="ORF">ACOC_LOCUS3017</name>
</gene>
<dbReference type="WBParaSite" id="ACOC_0000301601-mRNA-1">
    <property type="protein sequence ID" value="ACOC_0000301601-mRNA-1"/>
    <property type="gene ID" value="ACOC_0000301601"/>
</dbReference>
<dbReference type="AlphaFoldDB" id="A0A0R3PFP0"/>
<dbReference type="PANTHER" id="PTHR10858">
    <property type="entry name" value="DEOXYRIBONUCLEASE II"/>
    <property type="match status" value="1"/>
</dbReference>
<dbReference type="EMBL" id="UYYA01000755">
    <property type="protein sequence ID" value="VDM54602.1"/>
    <property type="molecule type" value="Genomic_DNA"/>
</dbReference>
<evidence type="ECO:0000313" key="5">
    <source>
        <dbReference type="WBParaSite" id="ACOC_0000301601-mRNA-1"/>
    </source>
</evidence>
<keyword evidence="2" id="KW-0378">Hydrolase</keyword>
<organism evidence="5">
    <name type="scientific">Angiostrongylus costaricensis</name>
    <name type="common">Nematode worm</name>
    <dbReference type="NCBI Taxonomy" id="334426"/>
    <lineage>
        <taxon>Eukaryota</taxon>
        <taxon>Metazoa</taxon>
        <taxon>Ecdysozoa</taxon>
        <taxon>Nematoda</taxon>
        <taxon>Chromadorea</taxon>
        <taxon>Rhabditida</taxon>
        <taxon>Rhabditina</taxon>
        <taxon>Rhabditomorpha</taxon>
        <taxon>Strongyloidea</taxon>
        <taxon>Metastrongylidae</taxon>
        <taxon>Angiostrongylus</taxon>
    </lineage>
</organism>
<dbReference type="Pfam" id="PF03265">
    <property type="entry name" value="DNase_II"/>
    <property type="match status" value="1"/>
</dbReference>
<dbReference type="Proteomes" id="UP000267027">
    <property type="component" value="Unassembled WGS sequence"/>
</dbReference>
<keyword evidence="4" id="KW-1185">Reference proteome</keyword>
<sequence length="337" mass="37236">MFVGLKLPAFLDKFNGRGFVYLDSSQANWILSPLPISSPSSAIGATVKDLYSKDKETLKIAYNDDWPDTHKANGGRGHSKGVAVANLEGGFWLIHSVPNFPPITWKKVLTAKYDYPESGTKFAQSLFCISFDVDALPAISQYMRYAQVTPFIANLPQSIKLLAPYFDDVIHRRSLSRGETVFTFSKTIKTRQGVDVTIFSKHKKFGEDLWHDFIAPSLKTSLAVETWRNGAAQDIGSQCGDGANVYDVTQVQLPSGSFSSSKDHSKWGVSMNESMPYSCIGDINRQASQFKRGGGAACIQSKTLWKTLHNSVLSFEACKINKKKTEGALKKNVLNQS</sequence>
<evidence type="ECO:0000313" key="3">
    <source>
        <dbReference type="EMBL" id="VDM54602.1"/>
    </source>
</evidence>
<reference evidence="3 4" key="2">
    <citation type="submission" date="2018-11" db="EMBL/GenBank/DDBJ databases">
        <authorList>
            <consortium name="Pathogen Informatics"/>
        </authorList>
    </citation>
    <scope>NUCLEOTIDE SEQUENCE [LARGE SCALE GENOMIC DNA]</scope>
    <source>
        <strain evidence="3 4">Costa Rica</strain>
    </source>
</reference>